<proteinExistence type="predicted"/>
<dbReference type="Proteomes" id="UP000000430">
    <property type="component" value="Chromosome"/>
</dbReference>
<organism evidence="2 3">
    <name type="scientific">Acinetobacter baylyi (strain ATCC 33305 / BD413 / ADP1)</name>
    <dbReference type="NCBI Taxonomy" id="62977"/>
    <lineage>
        <taxon>Bacteria</taxon>
        <taxon>Pseudomonadati</taxon>
        <taxon>Pseudomonadota</taxon>
        <taxon>Gammaproteobacteria</taxon>
        <taxon>Moraxellales</taxon>
        <taxon>Moraxellaceae</taxon>
        <taxon>Acinetobacter</taxon>
    </lineage>
</organism>
<evidence type="ECO:0000313" key="2">
    <source>
        <dbReference type="EMBL" id="CAG67744.1"/>
    </source>
</evidence>
<reference evidence="2 3" key="1">
    <citation type="journal article" date="2004" name="Nucleic Acids Res.">
        <title>Unique features revealed by the genome sequence of Acinetobacter sp. ADP1, a versatile and naturally transformation competent bacterium.</title>
        <authorList>
            <person name="Barbe V."/>
            <person name="Vallenet D."/>
            <person name="Fonknechten N."/>
            <person name="Kreimeyer A."/>
            <person name="Oztas S."/>
            <person name="Labarre L."/>
            <person name="Cruveiller S."/>
            <person name="Robert C."/>
            <person name="Duprat S."/>
            <person name="Wincker P."/>
            <person name="Ornston L.N."/>
            <person name="Weissenbach J."/>
            <person name="Marliere P."/>
            <person name="Cohen G.N."/>
            <person name="Medigue C."/>
        </authorList>
    </citation>
    <scope>NUCLEOTIDE SEQUENCE [LARGE SCALE GENOMIC DNA]</scope>
    <source>
        <strain evidence="3">ATCC 33305 / BD413 / ADP1</strain>
    </source>
</reference>
<feature type="compositionally biased region" description="Basic and acidic residues" evidence="1">
    <location>
        <begin position="21"/>
        <end position="30"/>
    </location>
</feature>
<dbReference type="KEGG" id="aci:ACIAD0843"/>
<dbReference type="HOGENOM" id="CLU_3228161_0_0_6"/>
<evidence type="ECO:0000313" key="3">
    <source>
        <dbReference type="Proteomes" id="UP000000430"/>
    </source>
</evidence>
<accession>Q6FDW4</accession>
<feature type="region of interest" description="Disordered" evidence="1">
    <location>
        <begin position="21"/>
        <end position="43"/>
    </location>
</feature>
<name>Q6FDW4_ACIAD</name>
<dbReference type="AlphaFoldDB" id="Q6FDW4"/>
<gene>
    <name evidence="2" type="ordered locus">ACIAD0843</name>
</gene>
<protein>
    <submittedName>
        <fullName evidence="2">Uncharacterized protein</fullName>
    </submittedName>
</protein>
<dbReference type="EMBL" id="CR543861">
    <property type="protein sequence ID" value="CAG67744.1"/>
    <property type="molecule type" value="Genomic_DNA"/>
</dbReference>
<evidence type="ECO:0000256" key="1">
    <source>
        <dbReference type="SAM" id="MobiDB-lite"/>
    </source>
</evidence>
<sequence>MAQNAIKLLDNDIVKKDSNQLKNNEHHDGLAEGCPINNEKGEP</sequence>